<evidence type="ECO:0000256" key="1">
    <source>
        <dbReference type="SAM" id="Phobius"/>
    </source>
</evidence>
<organism evidence="2 3">
    <name type="scientific">Fulvimonas yonginensis</name>
    <dbReference type="NCBI Taxonomy" id="1495200"/>
    <lineage>
        <taxon>Bacteria</taxon>
        <taxon>Pseudomonadati</taxon>
        <taxon>Pseudomonadota</taxon>
        <taxon>Gammaproteobacteria</taxon>
        <taxon>Lysobacterales</taxon>
        <taxon>Rhodanobacteraceae</taxon>
        <taxon>Fulvimonas</taxon>
    </lineage>
</organism>
<protein>
    <submittedName>
        <fullName evidence="2">Uncharacterized protein</fullName>
    </submittedName>
</protein>
<evidence type="ECO:0000313" key="3">
    <source>
        <dbReference type="Proteomes" id="UP001381174"/>
    </source>
</evidence>
<keyword evidence="1" id="KW-0472">Membrane</keyword>
<dbReference type="Proteomes" id="UP001381174">
    <property type="component" value="Unassembled WGS sequence"/>
</dbReference>
<comment type="caution">
    <text evidence="2">The sequence shown here is derived from an EMBL/GenBank/DDBJ whole genome shotgun (WGS) entry which is preliminary data.</text>
</comment>
<keyword evidence="3" id="KW-1185">Reference proteome</keyword>
<keyword evidence="1" id="KW-1133">Transmembrane helix</keyword>
<feature type="transmembrane region" description="Helical" evidence="1">
    <location>
        <begin position="141"/>
        <end position="161"/>
    </location>
</feature>
<sequence length="254" mass="28128">MLVGGCDHAGRLKAVSSPAEEKLATHYIDLLRAHRYGQIEQDMDRALQTPALHEQVVAMARILPAPAPLSVKLVGVTTFEGSGLRQSNHTFEYQYPDRWLLINVAVQRKDGAATIVGFHVQQLTSSLEEANRFRLAGKSPLHYLVLTGAVLVPLLCLFALVACIRTPLPHRKWLWILFILLGVCSLSINWTTGEWRFLPVSFQLFGAAAFQPAYGPWTVSVSLPLGAIWFLARRKRFREQAGEAGVPPELPGIA</sequence>
<accession>A0ABU8JDG8</accession>
<reference evidence="2 3" key="1">
    <citation type="journal article" date="2014" name="Int. J. Syst. Evol. Microbiol.">
        <title>Fulvimonas yonginensis sp. nov., isolated from greenhouse soil, and emended description of the genus Fulvimonas.</title>
        <authorList>
            <person name="Ahn J.H."/>
            <person name="Kim S.J."/>
            <person name="Weon H.Y."/>
            <person name="Hong S.B."/>
            <person name="Seok S.J."/>
            <person name="Kwon S.W."/>
        </authorList>
    </citation>
    <scope>NUCLEOTIDE SEQUENCE [LARGE SCALE GENOMIC DNA]</scope>
    <source>
        <strain evidence="2 3">KACC 16952</strain>
    </source>
</reference>
<proteinExistence type="predicted"/>
<gene>
    <name evidence="2" type="ORF">WAT24_12735</name>
</gene>
<keyword evidence="1" id="KW-0812">Transmembrane</keyword>
<feature type="transmembrane region" description="Helical" evidence="1">
    <location>
        <begin position="213"/>
        <end position="232"/>
    </location>
</feature>
<feature type="transmembrane region" description="Helical" evidence="1">
    <location>
        <begin position="173"/>
        <end position="193"/>
    </location>
</feature>
<evidence type="ECO:0000313" key="2">
    <source>
        <dbReference type="EMBL" id="MEI7037627.1"/>
    </source>
</evidence>
<dbReference type="EMBL" id="JBBBNY010000010">
    <property type="protein sequence ID" value="MEI7037627.1"/>
    <property type="molecule type" value="Genomic_DNA"/>
</dbReference>
<name>A0ABU8JDG8_9GAMM</name>